<accession>A0ABP0E566</accession>
<feature type="transmembrane region" description="Helical" evidence="6">
    <location>
        <begin position="72"/>
        <end position="93"/>
    </location>
</feature>
<reference evidence="7 8" key="1">
    <citation type="submission" date="2024-01" db="EMBL/GenBank/DDBJ databases">
        <authorList>
            <person name="Allen C."/>
            <person name="Tagirdzhanova G."/>
        </authorList>
    </citation>
    <scope>NUCLEOTIDE SEQUENCE [LARGE SCALE GENOMIC DNA]</scope>
    <source>
        <strain evidence="7 8">CBS 573.63</strain>
    </source>
</reference>
<evidence type="ECO:0000256" key="1">
    <source>
        <dbReference type="ARBA" id="ARBA00004141"/>
    </source>
</evidence>
<sequence>MAAFRLSTAATLAARSAAVAATVLQTTSGNPPAPSIYDALSGIFGSVSLTAWICLLLPQLIQNYKSQSADGLSMAFLTVWLIGDVTNLSGALWTGLAPTAVALACYFCIADVVLITQCLYYNTKNARRERLLRQGRTRRRSSSTAVGRDTGEDDAGEEVLTEEGVDDSDSPLLARRRSSSIGLPGSHRQRSTRRSESNLDPLRRIITGEDETPDSNPWLHNTLSLIAVWIVGALGYFASYRMGAWEVADPVGGDGEDPSLYTADDVYAKIGLALGYLSAVCYLCARIPQIMKNYREKSCEGLALLFFLLSLTGNFTYGASLVAYSQDGQYLLKALPWLLGSLGTIFEDMIIFFQFRLYATKRNVVKPSAISTASEGQVTEYGTVFTA</sequence>
<evidence type="ECO:0000256" key="2">
    <source>
        <dbReference type="ARBA" id="ARBA00022692"/>
    </source>
</evidence>
<evidence type="ECO:0008006" key="9">
    <source>
        <dbReference type="Google" id="ProtNLM"/>
    </source>
</evidence>
<dbReference type="Gene3D" id="1.20.1280.290">
    <property type="match status" value="2"/>
</dbReference>
<feature type="transmembrane region" description="Helical" evidence="6">
    <location>
        <begin position="337"/>
        <end position="358"/>
    </location>
</feature>
<keyword evidence="3 6" id="KW-1133">Transmembrane helix</keyword>
<feature type="transmembrane region" description="Helical" evidence="6">
    <location>
        <begin position="266"/>
        <end position="285"/>
    </location>
</feature>
<gene>
    <name evidence="7" type="ORF">SEPCBS57363_006197</name>
</gene>
<protein>
    <recommendedName>
        <fullName evidence="9">Vacuolar membrane pq loop repeat protein</fullName>
    </recommendedName>
</protein>
<dbReference type="PANTHER" id="PTHR16201:SF44">
    <property type="entry name" value="SEVEN TRANSMEMBRANE PROTEIN 1"/>
    <property type="match status" value="1"/>
</dbReference>
<comment type="caution">
    <text evidence="7">The sequence shown here is derived from an EMBL/GenBank/DDBJ whole genome shotgun (WGS) entry which is preliminary data.</text>
</comment>
<dbReference type="Proteomes" id="UP001642501">
    <property type="component" value="Unassembled WGS sequence"/>
</dbReference>
<evidence type="ECO:0000256" key="5">
    <source>
        <dbReference type="SAM" id="MobiDB-lite"/>
    </source>
</evidence>
<dbReference type="SMART" id="SM00679">
    <property type="entry name" value="CTNS"/>
    <property type="match status" value="2"/>
</dbReference>
<name>A0ABP0E566_9PEZI</name>
<dbReference type="EMBL" id="CAWUOM010000169">
    <property type="protein sequence ID" value="CAK7274501.1"/>
    <property type="molecule type" value="Genomic_DNA"/>
</dbReference>
<dbReference type="Pfam" id="PF04193">
    <property type="entry name" value="PQ-loop"/>
    <property type="match status" value="2"/>
</dbReference>
<dbReference type="PANTHER" id="PTHR16201">
    <property type="entry name" value="SEVEN TRANSMEMBRANE PROTEIN 1-RELATED"/>
    <property type="match status" value="1"/>
</dbReference>
<evidence type="ECO:0000256" key="6">
    <source>
        <dbReference type="SAM" id="Phobius"/>
    </source>
</evidence>
<dbReference type="InterPro" id="IPR006603">
    <property type="entry name" value="PQ-loop_rpt"/>
</dbReference>
<keyword evidence="8" id="KW-1185">Reference proteome</keyword>
<organism evidence="7 8">
    <name type="scientific">Sporothrix epigloea</name>
    <dbReference type="NCBI Taxonomy" id="1892477"/>
    <lineage>
        <taxon>Eukaryota</taxon>
        <taxon>Fungi</taxon>
        <taxon>Dikarya</taxon>
        <taxon>Ascomycota</taxon>
        <taxon>Pezizomycotina</taxon>
        <taxon>Sordariomycetes</taxon>
        <taxon>Sordariomycetidae</taxon>
        <taxon>Ophiostomatales</taxon>
        <taxon>Ophiostomataceae</taxon>
        <taxon>Sporothrix</taxon>
    </lineage>
</organism>
<proteinExistence type="predicted"/>
<dbReference type="InterPro" id="IPR051415">
    <property type="entry name" value="LAAT-1"/>
</dbReference>
<evidence type="ECO:0000256" key="4">
    <source>
        <dbReference type="ARBA" id="ARBA00023136"/>
    </source>
</evidence>
<feature type="transmembrane region" description="Helical" evidence="6">
    <location>
        <begin position="218"/>
        <end position="238"/>
    </location>
</feature>
<keyword evidence="4 6" id="KW-0472">Membrane</keyword>
<comment type="subcellular location">
    <subcellularLocation>
        <location evidence="1">Membrane</location>
        <topology evidence="1">Multi-pass membrane protein</topology>
    </subcellularLocation>
</comment>
<feature type="transmembrane region" description="Helical" evidence="6">
    <location>
        <begin position="36"/>
        <end position="60"/>
    </location>
</feature>
<evidence type="ECO:0000313" key="8">
    <source>
        <dbReference type="Proteomes" id="UP001642501"/>
    </source>
</evidence>
<evidence type="ECO:0000313" key="7">
    <source>
        <dbReference type="EMBL" id="CAK7274501.1"/>
    </source>
</evidence>
<feature type="region of interest" description="Disordered" evidence="5">
    <location>
        <begin position="132"/>
        <end position="211"/>
    </location>
</feature>
<evidence type="ECO:0000256" key="3">
    <source>
        <dbReference type="ARBA" id="ARBA00022989"/>
    </source>
</evidence>
<feature type="transmembrane region" description="Helical" evidence="6">
    <location>
        <begin position="99"/>
        <end position="121"/>
    </location>
</feature>
<feature type="compositionally biased region" description="Acidic residues" evidence="5">
    <location>
        <begin position="151"/>
        <end position="169"/>
    </location>
</feature>
<feature type="transmembrane region" description="Helical" evidence="6">
    <location>
        <begin position="305"/>
        <end position="325"/>
    </location>
</feature>
<feature type="compositionally biased region" description="Basic and acidic residues" evidence="5">
    <location>
        <begin position="193"/>
        <end position="207"/>
    </location>
</feature>
<keyword evidence="2 6" id="KW-0812">Transmembrane</keyword>